<dbReference type="AlphaFoldDB" id="A0A212JHT3"/>
<organism evidence="1">
    <name type="scientific">uncultured Eubacteriales bacterium</name>
    <dbReference type="NCBI Taxonomy" id="172733"/>
    <lineage>
        <taxon>Bacteria</taxon>
        <taxon>Bacillati</taxon>
        <taxon>Bacillota</taxon>
        <taxon>Clostridia</taxon>
        <taxon>Eubacteriales</taxon>
        <taxon>environmental samples</taxon>
    </lineage>
</organism>
<sequence length="84" mass="9180">MPTTVIGFRKTSFQTTDTKETISGYNLYLSEPIDPKNGEGNTAERIFMTSDKLISCGYAPAVGDSVKVEYNRFGKPAAIIKAKV</sequence>
<gene>
    <name evidence="1" type="ORF">KL86CLO1_11117</name>
</gene>
<protein>
    <submittedName>
        <fullName evidence="1">Uncharacterized protein</fullName>
    </submittedName>
</protein>
<evidence type="ECO:0000313" key="1">
    <source>
        <dbReference type="EMBL" id="SBV98992.1"/>
    </source>
</evidence>
<proteinExistence type="predicted"/>
<name>A0A212JHT3_9FIRM</name>
<dbReference type="EMBL" id="FLUN01000001">
    <property type="protein sequence ID" value="SBV98992.1"/>
    <property type="molecule type" value="Genomic_DNA"/>
</dbReference>
<accession>A0A212JHT3</accession>
<reference evidence="1" key="1">
    <citation type="submission" date="2016-04" db="EMBL/GenBank/DDBJ databases">
        <authorList>
            <person name="Evans L.H."/>
            <person name="Alamgir A."/>
            <person name="Owens N."/>
            <person name="Weber N.D."/>
            <person name="Virtaneva K."/>
            <person name="Barbian K."/>
            <person name="Babar A."/>
            <person name="Rosenke K."/>
        </authorList>
    </citation>
    <scope>NUCLEOTIDE SEQUENCE</scope>
    <source>
        <strain evidence="1">86</strain>
    </source>
</reference>